<dbReference type="CDD" id="cd03855">
    <property type="entry name" value="M14_ASTE"/>
    <property type="match status" value="1"/>
</dbReference>
<feature type="binding site" evidence="5">
    <location>
        <position position="68"/>
    </location>
    <ligand>
        <name>Zn(2+)</name>
        <dbReference type="ChEBI" id="CHEBI:29105"/>
    </ligand>
</feature>
<dbReference type="NCBIfam" id="NF003706">
    <property type="entry name" value="PRK05324.1"/>
    <property type="match status" value="1"/>
</dbReference>
<feature type="active site" evidence="5">
    <location>
        <position position="225"/>
    </location>
</feature>
<name>A0A0J1JMS2_9GAMM</name>
<evidence type="ECO:0000259" key="6">
    <source>
        <dbReference type="Pfam" id="PF04952"/>
    </source>
</evidence>
<dbReference type="Proteomes" id="UP000036097">
    <property type="component" value="Unassembled WGS sequence"/>
</dbReference>
<dbReference type="GO" id="GO:0009017">
    <property type="term" value="F:succinylglutamate desuccinylase activity"/>
    <property type="evidence" value="ECO:0007669"/>
    <property type="project" value="UniProtKB-EC"/>
</dbReference>
<dbReference type="GO" id="GO:0008270">
    <property type="term" value="F:zinc ion binding"/>
    <property type="evidence" value="ECO:0007669"/>
    <property type="project" value="UniProtKB-UniRule"/>
</dbReference>
<feature type="binding site" evidence="5">
    <location>
        <position position="65"/>
    </location>
    <ligand>
        <name>Zn(2+)</name>
        <dbReference type="ChEBI" id="CHEBI:29105"/>
    </ligand>
</feature>
<dbReference type="SUPFAM" id="SSF53187">
    <property type="entry name" value="Zn-dependent exopeptidases"/>
    <property type="match status" value="1"/>
</dbReference>
<evidence type="ECO:0000256" key="1">
    <source>
        <dbReference type="ARBA" id="ARBA00022503"/>
    </source>
</evidence>
<dbReference type="InterPro" id="IPR016681">
    <property type="entry name" value="SuccinylGlu_desuccinylase"/>
</dbReference>
<dbReference type="UniPathway" id="UPA00185">
    <property type="reaction ID" value="UER00283"/>
</dbReference>
<keyword evidence="9" id="KW-1185">Reference proteome</keyword>
<protein>
    <recommendedName>
        <fullName evidence="5">Succinylglutamate desuccinylase</fullName>
        <ecNumber evidence="5">3.5.1.96</ecNumber>
    </recommendedName>
</protein>
<organism evidence="8 9">
    <name type="scientific">Photobacterium aquae</name>
    <dbReference type="NCBI Taxonomy" id="1195763"/>
    <lineage>
        <taxon>Bacteria</taxon>
        <taxon>Pseudomonadati</taxon>
        <taxon>Pseudomonadota</taxon>
        <taxon>Gammaproteobacteria</taxon>
        <taxon>Vibrionales</taxon>
        <taxon>Vibrionaceae</taxon>
        <taxon>Photobacterium</taxon>
    </lineage>
</organism>
<comment type="function">
    <text evidence="5">Transforms N(2)-succinylglutamate into succinate and glutamate.</text>
</comment>
<dbReference type="GO" id="GO:0019545">
    <property type="term" value="P:L-arginine catabolic process to succinate"/>
    <property type="evidence" value="ECO:0007669"/>
    <property type="project" value="UniProtKB-UniRule"/>
</dbReference>
<gene>
    <name evidence="5" type="primary">astE</name>
    <name evidence="8" type="ORF">ABT56_19295</name>
</gene>
<dbReference type="PANTHER" id="PTHR15162:SF7">
    <property type="entry name" value="SUCCINYLGLUTAMATE DESUCCINYLASE"/>
    <property type="match status" value="1"/>
</dbReference>
<keyword evidence="3 5" id="KW-0378">Hydrolase</keyword>
<reference evidence="8 9" key="1">
    <citation type="submission" date="2015-05" db="EMBL/GenBank/DDBJ databases">
        <title>Photobacterium galathea sp. nov.</title>
        <authorList>
            <person name="Machado H."/>
            <person name="Gram L."/>
        </authorList>
    </citation>
    <scope>NUCLEOTIDE SEQUENCE [LARGE SCALE GENOMIC DNA]</scope>
    <source>
        <strain evidence="8 9">CGMCC 1.12159</strain>
    </source>
</reference>
<dbReference type="OrthoDB" id="5290473at2"/>
<dbReference type="Pfam" id="PF04952">
    <property type="entry name" value="AstE_AspA_hybrid"/>
    <property type="match status" value="1"/>
</dbReference>
<evidence type="ECO:0000256" key="4">
    <source>
        <dbReference type="ARBA" id="ARBA00022833"/>
    </source>
</evidence>
<dbReference type="GO" id="GO:0016788">
    <property type="term" value="F:hydrolase activity, acting on ester bonds"/>
    <property type="evidence" value="ECO:0007669"/>
    <property type="project" value="UniProtKB-UniRule"/>
</dbReference>
<sequence>MGMLHLTQEGQFVASALDMDLPVETGTWKTLTGVRCRLWGRGILVCDPPAATVSEHEVVLSCGVHGDETAPIELIDRLVTQVLVGVLVPAHRLLFIVGHPEAIQHHQRYLTENMNRLFKGPNSAANLDCCRANELQQAVNRFFGQPEAPRQEATRWHLDLHCAIRDSAHYTFAVSPATENPTRHSSLFAFLEAACIEAVLLSQTASPTFSWYSAEYFSAQALTLELGKVAQFGQNDLQQLAGFYQALEKWVTGSLCLSSWDGYYPQVYKVTRTLVKKSEHFALNFPSHQANFSFFEQGELLGTDVGVEYLSLAGGEAIVFPNANVAVGQRACLLVKKTAVVSNGQVHAVND</sequence>
<proteinExistence type="inferred from homology"/>
<evidence type="ECO:0000259" key="7">
    <source>
        <dbReference type="Pfam" id="PF24827"/>
    </source>
</evidence>
<dbReference type="RefSeq" id="WP_047880547.1">
    <property type="nucleotide sequence ID" value="NZ_LDOT01000033.1"/>
</dbReference>
<comment type="pathway">
    <text evidence="5">Amino-acid degradation; L-arginine degradation via AST pathway; L-glutamate and succinate from L-arginine: step 5/5.</text>
</comment>
<dbReference type="InterPro" id="IPR055438">
    <property type="entry name" value="AstE_AspA_cat"/>
</dbReference>
<dbReference type="EC" id="3.5.1.96" evidence="5"/>
<dbReference type="PATRIC" id="fig|1195763.3.peg.4128"/>
<feature type="domain" description="Succinylglutamate desuccinylase/Aspartoacylase catalytic" evidence="7">
    <location>
        <begin position="57"/>
        <end position="247"/>
    </location>
</feature>
<comment type="catalytic activity">
    <reaction evidence="5">
        <text>N-succinyl-L-glutamate + H2O = L-glutamate + succinate</text>
        <dbReference type="Rhea" id="RHEA:15169"/>
        <dbReference type="ChEBI" id="CHEBI:15377"/>
        <dbReference type="ChEBI" id="CHEBI:29985"/>
        <dbReference type="ChEBI" id="CHEBI:30031"/>
        <dbReference type="ChEBI" id="CHEBI:58763"/>
        <dbReference type="EC" id="3.5.1.96"/>
    </reaction>
</comment>
<dbReference type="Gene3D" id="2.40.50.630">
    <property type="match status" value="1"/>
</dbReference>
<feature type="domain" description="AstE/AspA barrel-sandwich hybrid" evidence="6">
    <location>
        <begin position="266"/>
        <end position="337"/>
    </location>
</feature>
<dbReference type="GO" id="GO:0019544">
    <property type="term" value="P:L-arginine catabolic process to L-glutamate"/>
    <property type="evidence" value="ECO:0007669"/>
    <property type="project" value="UniProtKB-UniRule"/>
</dbReference>
<dbReference type="Pfam" id="PF24827">
    <property type="entry name" value="AstE_AspA_cat"/>
    <property type="match status" value="1"/>
</dbReference>
<dbReference type="HAMAP" id="MF_00767">
    <property type="entry name" value="Arg_catab_AstE"/>
    <property type="match status" value="1"/>
</dbReference>
<evidence type="ECO:0000313" key="9">
    <source>
        <dbReference type="Proteomes" id="UP000036097"/>
    </source>
</evidence>
<evidence type="ECO:0000256" key="3">
    <source>
        <dbReference type="ARBA" id="ARBA00022801"/>
    </source>
</evidence>
<keyword evidence="2 5" id="KW-0479">Metal-binding</keyword>
<comment type="cofactor">
    <cofactor evidence="5">
        <name>Zn(2+)</name>
        <dbReference type="ChEBI" id="CHEBI:29105"/>
    </cofactor>
    <text evidence="5">Binds 1 zinc ion per subunit.</text>
</comment>
<keyword evidence="1 5" id="KW-0056">Arginine metabolism</keyword>
<feature type="binding site" evidence="5">
    <location>
        <position position="161"/>
    </location>
    <ligand>
        <name>Zn(2+)</name>
        <dbReference type="ChEBI" id="CHEBI:29105"/>
    </ligand>
</feature>
<dbReference type="STRING" id="1195763.ABT56_19295"/>
<dbReference type="InterPro" id="IPR007036">
    <property type="entry name" value="Aste_AspA_hybrid_dom"/>
</dbReference>
<comment type="similarity">
    <text evidence="5">Belongs to the AspA/AstE family. Succinylglutamate desuccinylase subfamily.</text>
</comment>
<dbReference type="EMBL" id="LDOT01000033">
    <property type="protein sequence ID" value="KLV03452.1"/>
    <property type="molecule type" value="Genomic_DNA"/>
</dbReference>
<comment type="caution">
    <text evidence="8">The sequence shown here is derived from an EMBL/GenBank/DDBJ whole genome shotgun (WGS) entry which is preliminary data.</text>
</comment>
<evidence type="ECO:0000256" key="5">
    <source>
        <dbReference type="HAMAP-Rule" id="MF_00767"/>
    </source>
</evidence>
<evidence type="ECO:0000313" key="8">
    <source>
        <dbReference type="EMBL" id="KLV03452.1"/>
    </source>
</evidence>
<evidence type="ECO:0000256" key="2">
    <source>
        <dbReference type="ARBA" id="ARBA00022723"/>
    </source>
</evidence>
<dbReference type="InterPro" id="IPR050178">
    <property type="entry name" value="AspA/AstE_fam"/>
</dbReference>
<dbReference type="PANTHER" id="PTHR15162">
    <property type="entry name" value="ASPARTOACYLASE"/>
    <property type="match status" value="1"/>
</dbReference>
<accession>A0A0J1JMS2</accession>
<dbReference type="Gene3D" id="3.40.630.10">
    <property type="entry name" value="Zn peptidases"/>
    <property type="match status" value="1"/>
</dbReference>
<dbReference type="PIRSF" id="PIRSF017020">
    <property type="entry name" value="AstE"/>
    <property type="match status" value="1"/>
</dbReference>
<dbReference type="AlphaFoldDB" id="A0A0J1JMS2"/>
<keyword evidence="4 5" id="KW-0862">Zinc</keyword>